<evidence type="ECO:0000256" key="1">
    <source>
        <dbReference type="ARBA" id="ARBA00023002"/>
    </source>
</evidence>
<dbReference type="Gene3D" id="2.30.110.10">
    <property type="entry name" value="Electron Transport, Fmn-binding Protein, Chain A"/>
    <property type="match status" value="1"/>
</dbReference>
<evidence type="ECO:0000259" key="2">
    <source>
        <dbReference type="SMART" id="SM00903"/>
    </source>
</evidence>
<dbReference type="SUPFAM" id="SSF50475">
    <property type="entry name" value="FMN-binding split barrel"/>
    <property type="match status" value="1"/>
</dbReference>
<dbReference type="PANTHER" id="PTHR30466:SF1">
    <property type="entry name" value="FMN REDUCTASE (NADH) RUTF"/>
    <property type="match status" value="1"/>
</dbReference>
<proteinExistence type="predicted"/>
<dbReference type="GO" id="GO:0010181">
    <property type="term" value="F:FMN binding"/>
    <property type="evidence" value="ECO:0007669"/>
    <property type="project" value="InterPro"/>
</dbReference>
<dbReference type="InterPro" id="IPR002563">
    <property type="entry name" value="Flavin_Rdtase-like_dom"/>
</dbReference>
<reference evidence="3" key="1">
    <citation type="submission" date="2022-12" db="EMBL/GenBank/DDBJ databases">
        <title>Gycomyces niveus sp.nov.,a novel actinomycete isolated from soil in Shouguan.</title>
        <authorList>
            <person name="Yang X."/>
        </authorList>
    </citation>
    <scope>NUCLEOTIDE SEQUENCE</scope>
    <source>
        <strain evidence="3">NEAU-A15</strain>
    </source>
</reference>
<dbReference type="Pfam" id="PF01613">
    <property type="entry name" value="Flavin_Reduct"/>
    <property type="match status" value="1"/>
</dbReference>
<sequence length="167" mass="17687">MNPPDIDKTVEEAAFKDAMSQVPAAVAIVMAEGGEIGAAGFTASSVCPFSASVPSLLVCVDHGTQSHRAIRAAERFTVNFLAEDQRDLAVLFATRGADKFDAPGVMRSVGGPPWIEGALASMTCVRHFASDVEDHLILVGLVTAVRCKGTNPLIWFDRDFASPVRVG</sequence>
<evidence type="ECO:0000313" key="3">
    <source>
        <dbReference type="EMBL" id="MDA1362715.1"/>
    </source>
</evidence>
<dbReference type="AlphaFoldDB" id="A0A9X3PFW1"/>
<dbReference type="InterPro" id="IPR012349">
    <property type="entry name" value="Split_barrel_FMN-bd"/>
</dbReference>
<organism evidence="3 4">
    <name type="scientific">Glycomyces luteolus</name>
    <dbReference type="NCBI Taxonomy" id="2670330"/>
    <lineage>
        <taxon>Bacteria</taxon>
        <taxon>Bacillati</taxon>
        <taxon>Actinomycetota</taxon>
        <taxon>Actinomycetes</taxon>
        <taxon>Glycomycetales</taxon>
        <taxon>Glycomycetaceae</taxon>
        <taxon>Glycomyces</taxon>
    </lineage>
</organism>
<evidence type="ECO:0000313" key="4">
    <source>
        <dbReference type="Proteomes" id="UP001146067"/>
    </source>
</evidence>
<keyword evidence="1" id="KW-0560">Oxidoreductase</keyword>
<dbReference type="RefSeq" id="WP_270112798.1">
    <property type="nucleotide sequence ID" value="NZ_JAPZVP010000027.1"/>
</dbReference>
<dbReference type="SMART" id="SM00903">
    <property type="entry name" value="Flavin_Reduct"/>
    <property type="match status" value="1"/>
</dbReference>
<dbReference type="GO" id="GO:0042602">
    <property type="term" value="F:riboflavin reductase (NADPH) activity"/>
    <property type="evidence" value="ECO:0007669"/>
    <property type="project" value="TreeGrafter"/>
</dbReference>
<gene>
    <name evidence="3" type="ORF">O1R50_24050</name>
</gene>
<dbReference type="PANTHER" id="PTHR30466">
    <property type="entry name" value="FLAVIN REDUCTASE"/>
    <property type="match status" value="1"/>
</dbReference>
<keyword evidence="4" id="KW-1185">Reference proteome</keyword>
<name>A0A9X3PFW1_9ACTN</name>
<comment type="caution">
    <text evidence="3">The sequence shown here is derived from an EMBL/GenBank/DDBJ whole genome shotgun (WGS) entry which is preliminary data.</text>
</comment>
<dbReference type="EMBL" id="JAPZVP010000027">
    <property type="protein sequence ID" value="MDA1362715.1"/>
    <property type="molecule type" value="Genomic_DNA"/>
</dbReference>
<feature type="domain" description="Flavin reductase like" evidence="2">
    <location>
        <begin position="19"/>
        <end position="162"/>
    </location>
</feature>
<dbReference type="Proteomes" id="UP001146067">
    <property type="component" value="Unassembled WGS sequence"/>
</dbReference>
<protein>
    <submittedName>
        <fullName evidence="3">Flavin reductase family protein</fullName>
    </submittedName>
</protein>
<accession>A0A9X3PFW1</accession>
<dbReference type="InterPro" id="IPR050268">
    <property type="entry name" value="NADH-dep_flavin_reductase"/>
</dbReference>